<protein>
    <recommendedName>
        <fullName evidence="11">Nucleoporin NSP1</fullName>
    </recommendedName>
    <alternativeName>
        <fullName evidence="12">Nuclear pore protein NSP1</fullName>
    </alternativeName>
    <alternativeName>
        <fullName evidence="13">Nucleoskeletal-like protein</fullName>
    </alternativeName>
</protein>
<dbReference type="GO" id="GO:0006405">
    <property type="term" value="P:RNA export from nucleus"/>
    <property type="evidence" value="ECO:0007669"/>
    <property type="project" value="TreeGrafter"/>
</dbReference>
<feature type="compositionally biased region" description="Low complexity" evidence="15">
    <location>
        <begin position="284"/>
        <end position="303"/>
    </location>
</feature>
<evidence type="ECO:0000256" key="5">
    <source>
        <dbReference type="ARBA" id="ARBA00022448"/>
    </source>
</evidence>
<comment type="similarity">
    <text evidence="4">Belongs to the nucleoporin NSP1/NUP62 family.</text>
</comment>
<feature type="region of interest" description="Disordered" evidence="15">
    <location>
        <begin position="349"/>
        <end position="491"/>
    </location>
</feature>
<keyword evidence="14" id="KW-0175">Coiled coil</keyword>
<evidence type="ECO:0000256" key="9">
    <source>
        <dbReference type="ARBA" id="ARBA00023132"/>
    </source>
</evidence>
<sequence length="702" mass="70472">MSFNFGQTPASSGASTSGAPAASSPFGTAFGGSSQAPSGGLFSTVKPSTSGLFDMTNKPASPFGAPATGGEQKASLFGNAGSAFGEQKAPLSGTGAKPSFGFPGQTAGENDKTLKLPTPSLFGQNTGSGSSGLFGGAGQDKSGATTPAKPAFQFGSTTPAAPPPSGTQSAGIFGTKPSDPAQSGTTQGQPQSAPATTGIFGTPAGNSTAAPANNLFGAKSDTTSTTPAPAGMFGGQNSGTQQSSTPASAAGGIFGAKPLFGQTQGQPAISAPASQSLFGQMQGQPATSQPAATQASQAAQTQPPSAPAMFGGAGSQPSLFAKPTQTEATSAAQTSQAPVTTAGANMFSAAATTSQSASRPLFGGAAASKPAESTAPATTTASSGFSMLGQTAPKPAASLFSATSQPASSASQPAATTTATTTAPANTTSAASTAAPAAPTANAGGLFGPKPTTTTAATTAPTTSAPNAVAATNLNSSIQGPAPPAASRLKNKSMDEILTRWASDLSKHQKEFQKQAEIVSAWDRVLVENADKTSKLYTKTFNAEREAAEVERQLSSVEGMQDELEQWLDRYEKEVDDMVQREGLSGEGVSGIDLDRERTYKTAERLAERLEGLNKDLADVVEEINNVNASLSKSGGPDDPLSQVVRVLNSHLQQLQVIDMGTSELQAKVQSAQKEQSATGGTNGWHGIGNDATDDFVRSMRR</sequence>
<evidence type="ECO:0000256" key="15">
    <source>
        <dbReference type="SAM" id="MobiDB-lite"/>
    </source>
</evidence>
<dbReference type="GO" id="GO:0044613">
    <property type="term" value="C:nuclear pore central transport channel"/>
    <property type="evidence" value="ECO:0007669"/>
    <property type="project" value="TreeGrafter"/>
</dbReference>
<feature type="compositionally biased region" description="Polar residues" evidence="15">
    <location>
        <begin position="238"/>
        <end position="247"/>
    </location>
</feature>
<name>A0A6G1I0J2_9PEZI</name>
<feature type="compositionally biased region" description="Polar residues" evidence="15">
    <location>
        <begin position="261"/>
        <end position="283"/>
    </location>
</feature>
<dbReference type="InterPro" id="IPR007758">
    <property type="entry name" value="Nucleoporin_NSP1_C"/>
</dbReference>
<keyword evidence="10" id="KW-0539">Nucleus</keyword>
<evidence type="ECO:0000259" key="16">
    <source>
        <dbReference type="Pfam" id="PF05064"/>
    </source>
</evidence>
<dbReference type="Gene3D" id="1.20.5.170">
    <property type="match status" value="1"/>
</dbReference>
<evidence type="ECO:0000256" key="1">
    <source>
        <dbReference type="ARBA" id="ARBA00004335"/>
    </source>
</evidence>
<evidence type="ECO:0000256" key="11">
    <source>
        <dbReference type="ARBA" id="ARBA00068864"/>
    </source>
</evidence>
<feature type="region of interest" description="Disordered" evidence="15">
    <location>
        <begin position="674"/>
        <end position="702"/>
    </location>
</feature>
<dbReference type="PANTHER" id="PTHR12084">
    <property type="entry name" value="NUCLEAR PORE GLYCOPROTEIN P62-RELATED"/>
    <property type="match status" value="1"/>
</dbReference>
<feature type="compositionally biased region" description="Low complexity" evidence="15">
    <location>
        <begin position="8"/>
        <end position="28"/>
    </location>
</feature>
<keyword evidence="18" id="KW-1185">Reference proteome</keyword>
<evidence type="ECO:0000256" key="12">
    <source>
        <dbReference type="ARBA" id="ARBA00078941"/>
    </source>
</evidence>
<dbReference type="Pfam" id="PF05064">
    <property type="entry name" value="Nsp1_C"/>
    <property type="match status" value="1"/>
</dbReference>
<dbReference type="GO" id="GO:0051028">
    <property type="term" value="P:mRNA transport"/>
    <property type="evidence" value="ECO:0007669"/>
    <property type="project" value="UniProtKB-KW"/>
</dbReference>
<dbReference type="OrthoDB" id="344345at2759"/>
<evidence type="ECO:0000256" key="4">
    <source>
        <dbReference type="ARBA" id="ARBA00005911"/>
    </source>
</evidence>
<evidence type="ECO:0000256" key="3">
    <source>
        <dbReference type="ARBA" id="ARBA00004620"/>
    </source>
</evidence>
<gene>
    <name evidence="17" type="ORF">EJ06DRAFT_528768</name>
</gene>
<keyword evidence="6" id="KW-0509">mRNA transport</keyword>
<evidence type="ECO:0000256" key="10">
    <source>
        <dbReference type="ARBA" id="ARBA00023242"/>
    </source>
</evidence>
<organism evidence="17 18">
    <name type="scientific">Trichodelitschia bisporula</name>
    <dbReference type="NCBI Taxonomy" id="703511"/>
    <lineage>
        <taxon>Eukaryota</taxon>
        <taxon>Fungi</taxon>
        <taxon>Dikarya</taxon>
        <taxon>Ascomycota</taxon>
        <taxon>Pezizomycotina</taxon>
        <taxon>Dothideomycetes</taxon>
        <taxon>Dothideomycetes incertae sedis</taxon>
        <taxon>Phaeotrichales</taxon>
        <taxon>Phaeotrichaceae</taxon>
        <taxon>Trichodelitschia</taxon>
    </lineage>
</organism>
<dbReference type="GO" id="GO:0031965">
    <property type="term" value="C:nuclear membrane"/>
    <property type="evidence" value="ECO:0007669"/>
    <property type="project" value="UniProtKB-SubCell"/>
</dbReference>
<evidence type="ECO:0000256" key="13">
    <source>
        <dbReference type="ARBA" id="ARBA00081079"/>
    </source>
</evidence>
<feature type="region of interest" description="Disordered" evidence="15">
    <location>
        <begin position="1"/>
        <end position="337"/>
    </location>
</feature>
<feature type="domain" description="Nucleoporin NSP1-like C-terminal" evidence="16">
    <location>
        <begin position="483"/>
        <end position="582"/>
    </location>
</feature>
<dbReference type="EMBL" id="ML996692">
    <property type="protein sequence ID" value="KAF2401589.1"/>
    <property type="molecule type" value="Genomic_DNA"/>
</dbReference>
<dbReference type="AlphaFoldDB" id="A0A6G1I0J2"/>
<feature type="compositionally biased region" description="Polar residues" evidence="15">
    <location>
        <begin position="180"/>
        <end position="195"/>
    </location>
</feature>
<keyword evidence="7" id="KW-0653">Protein transport</keyword>
<comment type="subcellular location">
    <subcellularLocation>
        <location evidence="1">Nucleus membrane</location>
        <topology evidence="1">Peripheral membrane protein</topology>
        <orientation evidence="1">Cytoplasmic side</orientation>
    </subcellularLocation>
    <subcellularLocation>
        <location evidence="3">Nucleus membrane</location>
        <topology evidence="3">Peripheral membrane protein</topology>
        <orientation evidence="3">Nucleoplasmic side</orientation>
    </subcellularLocation>
    <subcellularLocation>
        <location evidence="2">Nucleus</location>
        <location evidence="2">Nuclear pore complex</location>
    </subcellularLocation>
</comment>
<dbReference type="FunFam" id="1.20.5.170:FF:000040">
    <property type="entry name" value="Nuclear pore glycoprotein p62"/>
    <property type="match status" value="1"/>
</dbReference>
<accession>A0A6G1I0J2</accession>
<dbReference type="GO" id="GO:0005543">
    <property type="term" value="F:phospholipid binding"/>
    <property type="evidence" value="ECO:0007669"/>
    <property type="project" value="TreeGrafter"/>
</dbReference>
<dbReference type="GO" id="GO:0017056">
    <property type="term" value="F:structural constituent of nuclear pore"/>
    <property type="evidence" value="ECO:0007669"/>
    <property type="project" value="InterPro"/>
</dbReference>
<reference evidence="17" key="1">
    <citation type="journal article" date="2020" name="Stud. Mycol.">
        <title>101 Dothideomycetes genomes: a test case for predicting lifestyles and emergence of pathogens.</title>
        <authorList>
            <person name="Haridas S."/>
            <person name="Albert R."/>
            <person name="Binder M."/>
            <person name="Bloem J."/>
            <person name="Labutti K."/>
            <person name="Salamov A."/>
            <person name="Andreopoulos B."/>
            <person name="Baker S."/>
            <person name="Barry K."/>
            <person name="Bills G."/>
            <person name="Bluhm B."/>
            <person name="Cannon C."/>
            <person name="Castanera R."/>
            <person name="Culley D."/>
            <person name="Daum C."/>
            <person name="Ezra D."/>
            <person name="Gonzalez J."/>
            <person name="Henrissat B."/>
            <person name="Kuo A."/>
            <person name="Liang C."/>
            <person name="Lipzen A."/>
            <person name="Lutzoni F."/>
            <person name="Magnuson J."/>
            <person name="Mondo S."/>
            <person name="Nolan M."/>
            <person name="Ohm R."/>
            <person name="Pangilinan J."/>
            <person name="Park H.-J."/>
            <person name="Ramirez L."/>
            <person name="Alfaro M."/>
            <person name="Sun H."/>
            <person name="Tritt A."/>
            <person name="Yoshinaga Y."/>
            <person name="Zwiers L.-H."/>
            <person name="Turgeon B."/>
            <person name="Goodwin S."/>
            <person name="Spatafora J."/>
            <person name="Crous P."/>
            <person name="Grigoriev I."/>
        </authorList>
    </citation>
    <scope>NUCLEOTIDE SEQUENCE</scope>
    <source>
        <strain evidence="17">CBS 262.69</strain>
    </source>
</reference>
<dbReference type="InterPro" id="IPR026010">
    <property type="entry name" value="NSP1/NUP62"/>
</dbReference>
<feature type="compositionally biased region" description="Low complexity" evidence="15">
    <location>
        <begin position="323"/>
        <end position="337"/>
    </location>
</feature>
<feature type="compositionally biased region" description="Gly residues" evidence="15">
    <location>
        <begin position="129"/>
        <end position="138"/>
    </location>
</feature>
<keyword evidence="9" id="KW-0906">Nuclear pore complex</keyword>
<evidence type="ECO:0000313" key="18">
    <source>
        <dbReference type="Proteomes" id="UP000799640"/>
    </source>
</evidence>
<feature type="compositionally biased region" description="Low complexity" evidence="15">
    <location>
        <begin position="365"/>
        <end position="383"/>
    </location>
</feature>
<feature type="compositionally biased region" description="Low complexity" evidence="15">
    <location>
        <begin position="401"/>
        <end position="443"/>
    </location>
</feature>
<feature type="coiled-coil region" evidence="14">
    <location>
        <begin position="557"/>
        <end position="630"/>
    </location>
</feature>
<evidence type="ECO:0000256" key="7">
    <source>
        <dbReference type="ARBA" id="ARBA00022927"/>
    </source>
</evidence>
<dbReference type="PANTHER" id="PTHR12084:SF0">
    <property type="entry name" value="NUCLEAR PORE GLYCOPROTEIN P62"/>
    <property type="match status" value="1"/>
</dbReference>
<evidence type="ECO:0000256" key="8">
    <source>
        <dbReference type="ARBA" id="ARBA00023010"/>
    </source>
</evidence>
<feature type="compositionally biased region" description="Low complexity" evidence="15">
    <location>
        <begin position="349"/>
        <end position="358"/>
    </location>
</feature>
<evidence type="ECO:0000256" key="14">
    <source>
        <dbReference type="SAM" id="Coils"/>
    </source>
</evidence>
<feature type="compositionally biased region" description="Low complexity" evidence="15">
    <location>
        <begin position="451"/>
        <end position="472"/>
    </location>
</feature>
<dbReference type="GO" id="GO:0006606">
    <property type="term" value="P:protein import into nucleus"/>
    <property type="evidence" value="ECO:0007669"/>
    <property type="project" value="TreeGrafter"/>
</dbReference>
<keyword evidence="5" id="KW-0813">Transport</keyword>
<proteinExistence type="inferred from homology"/>
<keyword evidence="8" id="KW-0811">Translocation</keyword>
<evidence type="ECO:0000256" key="2">
    <source>
        <dbReference type="ARBA" id="ARBA00004567"/>
    </source>
</evidence>
<dbReference type="Proteomes" id="UP000799640">
    <property type="component" value="Unassembled WGS sequence"/>
</dbReference>
<evidence type="ECO:0000256" key="6">
    <source>
        <dbReference type="ARBA" id="ARBA00022816"/>
    </source>
</evidence>
<evidence type="ECO:0000313" key="17">
    <source>
        <dbReference type="EMBL" id="KAF2401589.1"/>
    </source>
</evidence>